<dbReference type="RefSeq" id="WP_085798737.1">
    <property type="nucleotide sequence ID" value="NZ_JAIMIB010000001.1"/>
</dbReference>
<protein>
    <submittedName>
        <fullName evidence="2">Uncharacterized protein</fullName>
    </submittedName>
</protein>
<evidence type="ECO:0000256" key="1">
    <source>
        <dbReference type="SAM" id="MobiDB-lite"/>
    </source>
</evidence>
<name>A0A1X7BMQ2_9RHOB</name>
<dbReference type="Proteomes" id="UP000193224">
    <property type="component" value="Unassembled WGS sequence"/>
</dbReference>
<feature type="region of interest" description="Disordered" evidence="1">
    <location>
        <begin position="34"/>
        <end position="69"/>
    </location>
</feature>
<organism evidence="2 3">
    <name type="scientific">Roseovarius aestuarii</name>
    <dbReference type="NCBI Taxonomy" id="475083"/>
    <lineage>
        <taxon>Bacteria</taxon>
        <taxon>Pseudomonadati</taxon>
        <taxon>Pseudomonadota</taxon>
        <taxon>Alphaproteobacteria</taxon>
        <taxon>Rhodobacterales</taxon>
        <taxon>Roseobacteraceae</taxon>
        <taxon>Roseovarius</taxon>
    </lineage>
</organism>
<sequence length="139" mass="15586">MKQAIVIMHGMGEQIPMSTLNSFVHSVWTTDDRLVDQGKPDPNTGGARSGNTSWAKPDNRNNSTELRRVTTEKDASVNYTDFYEFYWAHLMQGLNLPYYPAANVRNPLRTSQICTCSESLLSADSVEKNALRAQNVAME</sequence>
<reference evidence="2 3" key="1">
    <citation type="submission" date="2017-03" db="EMBL/GenBank/DDBJ databases">
        <authorList>
            <person name="Afonso C.L."/>
            <person name="Miller P.J."/>
            <person name="Scott M.A."/>
            <person name="Spackman E."/>
            <person name="Goraichik I."/>
            <person name="Dimitrov K.M."/>
            <person name="Suarez D.L."/>
            <person name="Swayne D.E."/>
        </authorList>
    </citation>
    <scope>NUCLEOTIDE SEQUENCE [LARGE SCALE GENOMIC DNA]</scope>
    <source>
        <strain evidence="2 3">CECT 7745</strain>
    </source>
</reference>
<proteinExistence type="predicted"/>
<keyword evidence="3" id="KW-1185">Reference proteome</keyword>
<dbReference type="EMBL" id="FWXB01000001">
    <property type="protein sequence ID" value="SMC10814.1"/>
    <property type="molecule type" value="Genomic_DNA"/>
</dbReference>
<dbReference type="AlphaFoldDB" id="A0A1X7BMQ2"/>
<feature type="compositionally biased region" description="Polar residues" evidence="1">
    <location>
        <begin position="49"/>
        <end position="64"/>
    </location>
</feature>
<evidence type="ECO:0000313" key="2">
    <source>
        <dbReference type="EMBL" id="SMC10814.1"/>
    </source>
</evidence>
<gene>
    <name evidence="2" type="ORF">ROA7745_00621</name>
</gene>
<accession>A0A1X7BMQ2</accession>
<dbReference type="OrthoDB" id="4058760at2"/>
<evidence type="ECO:0000313" key="3">
    <source>
        <dbReference type="Proteomes" id="UP000193224"/>
    </source>
</evidence>